<evidence type="ECO:0000313" key="3">
    <source>
        <dbReference type="Proteomes" id="UP001151081"/>
    </source>
</evidence>
<proteinExistence type="predicted"/>
<accession>A0A9X4AT44</accession>
<dbReference type="Pfam" id="PF01909">
    <property type="entry name" value="NTP_transf_2"/>
    <property type="match status" value="1"/>
</dbReference>
<sequence length="205" mass="22541">MSDDVLGRLLAVLRVPRAEIRAAYRVGSRVYGTAGPASDEDFLVVLGKPGQRQDLAFAPGLNIVMHGVATFEDALEDQSVFALECQFAPPAHVLVAPRPPFRFTLDRKKLASSAIGRSTADWQKAKKRFVDEPGPSRKKAFHALRVPVFALQVAKTGKITDYAAANHFLAELWEGPDDDFAWYEETFGKAREALCAELTKLGGKR</sequence>
<comment type="caution">
    <text evidence="2">The sequence shown here is derived from an EMBL/GenBank/DDBJ whole genome shotgun (WGS) entry which is preliminary data.</text>
</comment>
<evidence type="ECO:0000313" key="2">
    <source>
        <dbReference type="EMBL" id="MDC3981800.1"/>
    </source>
</evidence>
<name>A0A9X4AT44_9BACT</name>
<dbReference type="RefSeq" id="WP_272420496.1">
    <property type="nucleotide sequence ID" value="NZ_JAGTJJ010000005.1"/>
</dbReference>
<dbReference type="InterPro" id="IPR002934">
    <property type="entry name" value="Polymerase_NTP_transf_dom"/>
</dbReference>
<feature type="domain" description="Polymerase nucleotidyl transferase" evidence="1">
    <location>
        <begin position="21"/>
        <end position="110"/>
    </location>
</feature>
<reference evidence="2 3" key="1">
    <citation type="submission" date="2021-04" db="EMBL/GenBank/DDBJ databases">
        <title>Genome analysis of Polyangium sp.</title>
        <authorList>
            <person name="Li Y."/>
            <person name="Wang J."/>
        </authorList>
    </citation>
    <scope>NUCLEOTIDE SEQUENCE [LARGE SCALE GENOMIC DNA]</scope>
    <source>
        <strain evidence="2 3">SDU14</strain>
    </source>
</reference>
<gene>
    <name evidence="2" type="ORF">KEG57_14895</name>
</gene>
<dbReference type="GO" id="GO:0016779">
    <property type="term" value="F:nucleotidyltransferase activity"/>
    <property type="evidence" value="ECO:0007669"/>
    <property type="project" value="InterPro"/>
</dbReference>
<evidence type="ECO:0000259" key="1">
    <source>
        <dbReference type="Pfam" id="PF01909"/>
    </source>
</evidence>
<dbReference type="EMBL" id="JAGTJJ010000005">
    <property type="protein sequence ID" value="MDC3981800.1"/>
    <property type="molecule type" value="Genomic_DNA"/>
</dbReference>
<keyword evidence="3" id="KW-1185">Reference proteome</keyword>
<dbReference type="AlphaFoldDB" id="A0A9X4AT44"/>
<organism evidence="2 3">
    <name type="scientific">Polyangium jinanense</name>
    <dbReference type="NCBI Taxonomy" id="2829994"/>
    <lineage>
        <taxon>Bacteria</taxon>
        <taxon>Pseudomonadati</taxon>
        <taxon>Myxococcota</taxon>
        <taxon>Polyangia</taxon>
        <taxon>Polyangiales</taxon>
        <taxon>Polyangiaceae</taxon>
        <taxon>Polyangium</taxon>
    </lineage>
</organism>
<dbReference type="Proteomes" id="UP001151081">
    <property type="component" value="Unassembled WGS sequence"/>
</dbReference>
<protein>
    <submittedName>
        <fullName evidence="2">Nucleotidyltransferase domain-containing protein</fullName>
    </submittedName>
</protein>